<evidence type="ECO:0000313" key="9">
    <source>
        <dbReference type="EMBL" id="MCR2803508.1"/>
    </source>
</evidence>
<dbReference type="Proteomes" id="UP001141950">
    <property type="component" value="Unassembled WGS sequence"/>
</dbReference>
<keyword evidence="4" id="KW-1003">Cell membrane</keyword>
<evidence type="ECO:0000256" key="5">
    <source>
        <dbReference type="ARBA" id="ARBA00022692"/>
    </source>
</evidence>
<keyword evidence="5 8" id="KW-0812">Transmembrane</keyword>
<feature type="transmembrane region" description="Helical" evidence="8">
    <location>
        <begin position="247"/>
        <end position="277"/>
    </location>
</feature>
<accession>A0A9X2MPK5</accession>
<gene>
    <name evidence="9" type="ORF">NQZ67_06375</name>
</gene>
<dbReference type="InterPro" id="IPR002549">
    <property type="entry name" value="AI-2E-like"/>
</dbReference>
<dbReference type="GO" id="GO:0055085">
    <property type="term" value="P:transmembrane transport"/>
    <property type="evidence" value="ECO:0007669"/>
    <property type="project" value="TreeGrafter"/>
</dbReference>
<keyword evidence="6 8" id="KW-1133">Transmembrane helix</keyword>
<feature type="transmembrane region" description="Helical" evidence="8">
    <location>
        <begin position="164"/>
        <end position="183"/>
    </location>
</feature>
<sequence length="367" mass="40386">MSYKEKRGFKWLVTSILILLFLYLLRLNHQWLLPLWKALNAVFVPLAITAVFYYLLRPFVDGLERRKAPRGIAVLIVFVLVGLLLAGIILTAGPFIRDQFAEFAAQVPVMIDFAAETIESLRDGHETLSPPIQEAIPNVGSELASEWNRYAGSIANSLLRVVEWISNALLILSLVPFILYYALKDSDKLTPKLARLAPERYRDRMPALLDELDDTLASYIRGKLIVSLLVGVMLLVCYLAIGLDYALVLACIGMFANIIPFFGPVIGAVPAMLAALFQDPVKSLYVLALTVIVQQIEGNFISPQVMGRTLDIHPVTVIVLILAAGSVGGLLGILLVVPAYAAAKVVLKHATAMRQQSETAHDRGLEE</sequence>
<organism evidence="9 10">
    <name type="scientific">Paenibacillus soyae</name>
    <dbReference type="NCBI Taxonomy" id="2969249"/>
    <lineage>
        <taxon>Bacteria</taxon>
        <taxon>Bacillati</taxon>
        <taxon>Bacillota</taxon>
        <taxon>Bacilli</taxon>
        <taxon>Bacillales</taxon>
        <taxon>Paenibacillaceae</taxon>
        <taxon>Paenibacillus</taxon>
    </lineage>
</organism>
<feature type="transmembrane region" description="Helical" evidence="8">
    <location>
        <begin position="9"/>
        <end position="26"/>
    </location>
</feature>
<dbReference type="EMBL" id="JANIPJ010000003">
    <property type="protein sequence ID" value="MCR2803508.1"/>
    <property type="molecule type" value="Genomic_DNA"/>
</dbReference>
<evidence type="ECO:0000256" key="6">
    <source>
        <dbReference type="ARBA" id="ARBA00022989"/>
    </source>
</evidence>
<evidence type="ECO:0000256" key="2">
    <source>
        <dbReference type="ARBA" id="ARBA00009773"/>
    </source>
</evidence>
<dbReference type="Pfam" id="PF01594">
    <property type="entry name" value="AI-2E_transport"/>
    <property type="match status" value="1"/>
</dbReference>
<comment type="similarity">
    <text evidence="2">Belongs to the autoinducer-2 exporter (AI-2E) (TC 2.A.86) family.</text>
</comment>
<dbReference type="AlphaFoldDB" id="A0A9X2MPK5"/>
<evidence type="ECO:0000256" key="3">
    <source>
        <dbReference type="ARBA" id="ARBA00022448"/>
    </source>
</evidence>
<reference evidence="9" key="1">
    <citation type="submission" date="2022-08" db="EMBL/GenBank/DDBJ databases">
        <title>The genomic sequence of strain Paenibacillus sp. SCIV0701.</title>
        <authorList>
            <person name="Zhao H."/>
        </authorList>
    </citation>
    <scope>NUCLEOTIDE SEQUENCE</scope>
    <source>
        <strain evidence="9">SCIV0701</strain>
    </source>
</reference>
<name>A0A9X2MPK5_9BACL</name>
<feature type="transmembrane region" description="Helical" evidence="8">
    <location>
        <begin position="38"/>
        <end position="56"/>
    </location>
</feature>
<comment type="subcellular location">
    <subcellularLocation>
        <location evidence="1">Cell membrane</location>
        <topology evidence="1">Multi-pass membrane protein</topology>
    </subcellularLocation>
</comment>
<evidence type="ECO:0000256" key="1">
    <source>
        <dbReference type="ARBA" id="ARBA00004651"/>
    </source>
</evidence>
<evidence type="ECO:0000256" key="4">
    <source>
        <dbReference type="ARBA" id="ARBA00022475"/>
    </source>
</evidence>
<protein>
    <submittedName>
        <fullName evidence="9">AI-2E family transporter</fullName>
    </submittedName>
</protein>
<feature type="transmembrane region" description="Helical" evidence="8">
    <location>
        <begin position="284"/>
        <end position="302"/>
    </location>
</feature>
<keyword evidence="3" id="KW-0813">Transport</keyword>
<feature type="transmembrane region" description="Helical" evidence="8">
    <location>
        <begin position="68"/>
        <end position="90"/>
    </location>
</feature>
<dbReference type="PANTHER" id="PTHR21716">
    <property type="entry name" value="TRANSMEMBRANE PROTEIN"/>
    <property type="match status" value="1"/>
</dbReference>
<feature type="transmembrane region" description="Helical" evidence="8">
    <location>
        <begin position="224"/>
        <end position="241"/>
    </location>
</feature>
<feature type="transmembrane region" description="Helical" evidence="8">
    <location>
        <begin position="314"/>
        <end position="347"/>
    </location>
</feature>
<evidence type="ECO:0000313" key="10">
    <source>
        <dbReference type="Proteomes" id="UP001141950"/>
    </source>
</evidence>
<evidence type="ECO:0000256" key="8">
    <source>
        <dbReference type="SAM" id="Phobius"/>
    </source>
</evidence>
<evidence type="ECO:0000256" key="7">
    <source>
        <dbReference type="ARBA" id="ARBA00023136"/>
    </source>
</evidence>
<keyword evidence="10" id="KW-1185">Reference proteome</keyword>
<keyword evidence="7 8" id="KW-0472">Membrane</keyword>
<comment type="caution">
    <text evidence="9">The sequence shown here is derived from an EMBL/GenBank/DDBJ whole genome shotgun (WGS) entry which is preliminary data.</text>
</comment>
<dbReference type="PANTHER" id="PTHR21716:SF53">
    <property type="entry name" value="PERMEASE PERM-RELATED"/>
    <property type="match status" value="1"/>
</dbReference>
<proteinExistence type="inferred from homology"/>
<dbReference type="RefSeq" id="WP_257443858.1">
    <property type="nucleotide sequence ID" value="NZ_JANIPJ010000003.1"/>
</dbReference>
<dbReference type="GO" id="GO:0005886">
    <property type="term" value="C:plasma membrane"/>
    <property type="evidence" value="ECO:0007669"/>
    <property type="project" value="UniProtKB-SubCell"/>
</dbReference>